<feature type="transmembrane region" description="Helical" evidence="2">
    <location>
        <begin position="113"/>
        <end position="133"/>
    </location>
</feature>
<organism evidence="3 4">
    <name type="scientific">Arthrobacter gengyunqii</name>
    <dbReference type="NCBI Taxonomy" id="2886940"/>
    <lineage>
        <taxon>Bacteria</taxon>
        <taxon>Bacillati</taxon>
        <taxon>Actinomycetota</taxon>
        <taxon>Actinomycetes</taxon>
        <taxon>Micrococcales</taxon>
        <taxon>Micrococcaceae</taxon>
        <taxon>Arthrobacter</taxon>
    </lineage>
</organism>
<keyword evidence="2" id="KW-0472">Membrane</keyword>
<feature type="transmembrane region" description="Helical" evidence="2">
    <location>
        <begin position="139"/>
        <end position="160"/>
    </location>
</feature>
<feature type="compositionally biased region" description="Basic and acidic residues" evidence="1">
    <location>
        <begin position="344"/>
        <end position="354"/>
    </location>
</feature>
<evidence type="ECO:0000256" key="2">
    <source>
        <dbReference type="SAM" id="Phobius"/>
    </source>
</evidence>
<reference evidence="3" key="1">
    <citation type="submission" date="2021-10" db="EMBL/GenBank/DDBJ databases">
        <title>Novel species in genus Arthrobacter.</title>
        <authorList>
            <person name="Liu Y."/>
        </authorList>
    </citation>
    <scope>NUCLEOTIDE SEQUENCE</scope>
    <source>
        <strain evidence="3">Zg-Y786</strain>
    </source>
</reference>
<keyword evidence="4" id="KW-1185">Reference proteome</keyword>
<gene>
    <name evidence="3" type="ORF">LJ752_14810</name>
</gene>
<keyword evidence="2" id="KW-1133">Transmembrane helix</keyword>
<evidence type="ECO:0000313" key="3">
    <source>
        <dbReference type="EMBL" id="MCC3267308.1"/>
    </source>
</evidence>
<feature type="transmembrane region" description="Helical" evidence="2">
    <location>
        <begin position="6"/>
        <end position="27"/>
    </location>
</feature>
<sequence>MDFPLNSSLILAVTVGLWLLWVAPYLFRLSDTVPVSAVSRPAVRPAPSSTAIRSSISADGLSQQGKTMYNESTSQHASAVRSGTAAPGTRAAGVSGRPQSPQQGFRIRYGRTALALAGALALLMVVLGLPLAVFGAVSWWMPLGGAAVAGAAIASLRVLAVRDRRHRVDAAFRAAMSAGIRQVPVSAPEPAAEQPAAAAEPVRPQRETVLFDAQSFPGAKNGSAETADEALGKATVTTAPGSSDRPLTAAELRSAALEFAAASTPQAPAGPPKTSTTPWEPVAVPKPVYVEAPVAQRPAPEPLVPPQTPKPAARTSLRAGAAAAAAESSDSTGSDAAPGTGKINLDDVLQRRRA</sequence>
<protein>
    <submittedName>
        <fullName evidence="3">Uncharacterized protein</fullName>
    </submittedName>
</protein>
<evidence type="ECO:0000256" key="1">
    <source>
        <dbReference type="SAM" id="MobiDB-lite"/>
    </source>
</evidence>
<proteinExistence type="predicted"/>
<dbReference type="Proteomes" id="UP001139168">
    <property type="component" value="Unassembled WGS sequence"/>
</dbReference>
<accession>A0ABS8GM89</accession>
<keyword evidence="2" id="KW-0812">Transmembrane</keyword>
<feature type="compositionally biased region" description="Low complexity" evidence="1">
    <location>
        <begin position="312"/>
        <end position="337"/>
    </location>
</feature>
<name>A0ABS8GM89_9MICC</name>
<feature type="compositionally biased region" description="Pro residues" evidence="1">
    <location>
        <begin position="299"/>
        <end position="309"/>
    </location>
</feature>
<dbReference type="RefSeq" id="WP_227892259.1">
    <property type="nucleotide sequence ID" value="NZ_JAJFZQ010000009.1"/>
</dbReference>
<dbReference type="EMBL" id="JAJFZQ010000009">
    <property type="protein sequence ID" value="MCC3267308.1"/>
    <property type="molecule type" value="Genomic_DNA"/>
</dbReference>
<comment type="caution">
    <text evidence="3">The sequence shown here is derived from an EMBL/GenBank/DDBJ whole genome shotgun (WGS) entry which is preliminary data.</text>
</comment>
<evidence type="ECO:0000313" key="4">
    <source>
        <dbReference type="Proteomes" id="UP001139168"/>
    </source>
</evidence>
<feature type="region of interest" description="Disordered" evidence="1">
    <location>
        <begin position="79"/>
        <end position="103"/>
    </location>
</feature>
<feature type="region of interest" description="Disordered" evidence="1">
    <location>
        <begin position="297"/>
        <end position="354"/>
    </location>
</feature>